<dbReference type="Pfam" id="PF07238">
    <property type="entry name" value="PilZ"/>
    <property type="match status" value="1"/>
</dbReference>
<keyword evidence="8" id="KW-0135">Cellulose biosynthesis</keyword>
<dbReference type="PANTHER" id="PTHR43867:SF2">
    <property type="entry name" value="CELLULOSE SYNTHASE CATALYTIC SUBUNIT A [UDP-FORMING]"/>
    <property type="match status" value="1"/>
</dbReference>
<feature type="domain" description="Glycosyltransferase 2-like" evidence="13">
    <location>
        <begin position="86"/>
        <end position="187"/>
    </location>
</feature>
<evidence type="ECO:0000313" key="17">
    <source>
        <dbReference type="Proteomes" id="UP001500339"/>
    </source>
</evidence>
<evidence type="ECO:0000256" key="9">
    <source>
        <dbReference type="ARBA" id="ARBA00022989"/>
    </source>
</evidence>
<keyword evidence="3" id="KW-1003">Cell membrane</keyword>
<keyword evidence="10 12" id="KW-0472">Membrane</keyword>
<feature type="domain" description="Glycosyltransferase 2-like" evidence="15">
    <location>
        <begin position="202"/>
        <end position="378"/>
    </location>
</feature>
<evidence type="ECO:0000256" key="2">
    <source>
        <dbReference type="ARBA" id="ARBA00012539"/>
    </source>
</evidence>
<organism evidence="16 17">
    <name type="scientific">Clostridium malenominatum</name>
    <dbReference type="NCBI Taxonomy" id="1539"/>
    <lineage>
        <taxon>Bacteria</taxon>
        <taxon>Bacillati</taxon>
        <taxon>Bacillota</taxon>
        <taxon>Clostridia</taxon>
        <taxon>Eubacteriales</taxon>
        <taxon>Clostridiaceae</taxon>
        <taxon>Clostridium</taxon>
    </lineage>
</organism>
<dbReference type="PRINTS" id="PR01439">
    <property type="entry name" value="CELLSNTHASEA"/>
</dbReference>
<keyword evidence="4" id="KW-0997">Cell inner membrane</keyword>
<dbReference type="SUPFAM" id="SSF53448">
    <property type="entry name" value="Nucleotide-diphospho-sugar transferases"/>
    <property type="match status" value="1"/>
</dbReference>
<evidence type="ECO:0000259" key="14">
    <source>
        <dbReference type="Pfam" id="PF07238"/>
    </source>
</evidence>
<dbReference type="Pfam" id="PF00535">
    <property type="entry name" value="Glycos_transf_2"/>
    <property type="match status" value="1"/>
</dbReference>
<evidence type="ECO:0000256" key="6">
    <source>
        <dbReference type="ARBA" id="ARBA00022679"/>
    </source>
</evidence>
<dbReference type="InterPro" id="IPR029044">
    <property type="entry name" value="Nucleotide-diphossugar_trans"/>
</dbReference>
<evidence type="ECO:0000259" key="15">
    <source>
        <dbReference type="Pfam" id="PF13632"/>
    </source>
</evidence>
<dbReference type="EMBL" id="BAAACF010000001">
    <property type="protein sequence ID" value="GAA0725541.1"/>
    <property type="molecule type" value="Genomic_DNA"/>
</dbReference>
<dbReference type="Gene3D" id="2.40.10.220">
    <property type="entry name" value="predicted glycosyltransferase like domains"/>
    <property type="match status" value="1"/>
</dbReference>
<dbReference type="Pfam" id="PF13632">
    <property type="entry name" value="Glyco_trans_2_3"/>
    <property type="match status" value="1"/>
</dbReference>
<reference evidence="16 17" key="1">
    <citation type="journal article" date="2019" name="Int. J. Syst. Evol. Microbiol.">
        <title>The Global Catalogue of Microorganisms (GCM) 10K type strain sequencing project: providing services to taxonomists for standard genome sequencing and annotation.</title>
        <authorList>
            <consortium name="The Broad Institute Genomics Platform"/>
            <consortium name="The Broad Institute Genome Sequencing Center for Infectious Disease"/>
            <person name="Wu L."/>
            <person name="Ma J."/>
        </authorList>
    </citation>
    <scope>NUCLEOTIDE SEQUENCE [LARGE SCALE GENOMIC DNA]</scope>
    <source>
        <strain evidence="16 17">JCM 1405</strain>
    </source>
</reference>
<evidence type="ECO:0000256" key="10">
    <source>
        <dbReference type="ARBA" id="ARBA00023136"/>
    </source>
</evidence>
<evidence type="ECO:0000256" key="5">
    <source>
        <dbReference type="ARBA" id="ARBA00022676"/>
    </source>
</evidence>
<evidence type="ECO:0000256" key="1">
    <source>
        <dbReference type="ARBA" id="ARBA00004429"/>
    </source>
</evidence>
<feature type="transmembrane region" description="Helical" evidence="12">
    <location>
        <begin position="464"/>
        <end position="483"/>
    </location>
</feature>
<keyword evidence="5" id="KW-0328">Glycosyltransferase</keyword>
<keyword evidence="17" id="KW-1185">Reference proteome</keyword>
<sequence length="755" mass="86849">MGKSIKSRRKSLLIAASISSLIYITWRIVFTIPTEHGLVSMIAGIALIASESIGAIEAFSHYRNMSFAKEPEKPEIPLELYPDIDVFIATHSESTELLYKTVNGCTHMRYPDLTKVHIYICDDSDRLEMKQLAENMGVGYFGMVNNKLAKAGNLNNALNNTKSPLVVTFDADMIPTHDFLMETVPYFFLPLMKKDEEGNWIKRTESEIDKDYKIGFIQTPQSFYNADLFQYNLFSEKNIPNEQDYFFREVNVGRNRTNSPIYAGSNTIISRDALNDVGGITTGTITEDFATGIEIQSKGYKCFAISKVVAHGLAPNDFKSLIKQRQRWGRGCVQTLRKSNFIFSKLPLRSKFSYLLCLLYWWTFMRRFIYIISPILFTVFGIVVVECSLLELVVIWLPSYLVYNKALKVMSGNIRNQKWNNIVDTIIFPYMIIPVFAETIGLRLNKFAVTPKDKPITKNSEVRYAIPHIMLSVATIIGLWSCVKNTILYHSMGNIILIYWLVVNLYFLLMAILFMLGRVNYRKEERYYAQVDAKISTLYNVFHGITSDISEGGLAVVLNSPEYIPYDTDIDIEVNYLEYHAEFKGRVRHVTNINNKWKYSIKITDISEENKRSYYQIVFDRDHTLPTTIKSGTVKEIRGNIRGRTKSTIVSNRKLPRIPLNVELNTVDGNTVRVVNYNYEYILLETTNIMGNDIQLDLGEGLIVKCVPDTHNPFMDKVLCHIENWKEVIGDKRFHERLCKWLDLSEDTDDKCLKS</sequence>
<protein>
    <recommendedName>
        <fullName evidence="2">cellulose synthase (UDP-forming)</fullName>
        <ecNumber evidence="2">2.4.1.12</ecNumber>
    </recommendedName>
</protein>
<feature type="transmembrane region" description="Helical" evidence="12">
    <location>
        <begin position="38"/>
        <end position="59"/>
    </location>
</feature>
<keyword evidence="9 12" id="KW-1133">Transmembrane helix</keyword>
<evidence type="ECO:0000256" key="3">
    <source>
        <dbReference type="ARBA" id="ARBA00022475"/>
    </source>
</evidence>
<comment type="subcellular location">
    <subcellularLocation>
        <location evidence="1">Cell inner membrane</location>
        <topology evidence="1">Multi-pass membrane protein</topology>
    </subcellularLocation>
</comment>
<feature type="transmembrane region" description="Helical" evidence="12">
    <location>
        <begin position="12"/>
        <end position="32"/>
    </location>
</feature>
<dbReference type="EC" id="2.4.1.12" evidence="2"/>
<evidence type="ECO:0000256" key="12">
    <source>
        <dbReference type="SAM" id="Phobius"/>
    </source>
</evidence>
<evidence type="ECO:0000256" key="7">
    <source>
        <dbReference type="ARBA" id="ARBA00022692"/>
    </source>
</evidence>
<keyword evidence="7 12" id="KW-0812">Transmembrane</keyword>
<evidence type="ECO:0000313" key="16">
    <source>
        <dbReference type="EMBL" id="GAA0725541.1"/>
    </source>
</evidence>
<dbReference type="InterPro" id="IPR003919">
    <property type="entry name" value="Cell_synth_A"/>
</dbReference>
<dbReference type="Proteomes" id="UP001500339">
    <property type="component" value="Unassembled WGS sequence"/>
</dbReference>
<dbReference type="CDD" id="cd06421">
    <property type="entry name" value="CESA_CelA_like"/>
    <property type="match status" value="1"/>
</dbReference>
<feature type="transmembrane region" description="Helical" evidence="12">
    <location>
        <begin position="422"/>
        <end position="444"/>
    </location>
</feature>
<dbReference type="RefSeq" id="WP_343769427.1">
    <property type="nucleotide sequence ID" value="NZ_BAAACF010000001.1"/>
</dbReference>
<comment type="catalytic activity">
    <reaction evidence="11">
        <text>[(1-&gt;4)-beta-D-glucosyl](n) + UDP-alpha-D-glucose = [(1-&gt;4)-beta-D-glucosyl](n+1) + UDP + H(+)</text>
        <dbReference type="Rhea" id="RHEA:19929"/>
        <dbReference type="Rhea" id="RHEA-COMP:10033"/>
        <dbReference type="Rhea" id="RHEA-COMP:10034"/>
        <dbReference type="ChEBI" id="CHEBI:15378"/>
        <dbReference type="ChEBI" id="CHEBI:18246"/>
        <dbReference type="ChEBI" id="CHEBI:58223"/>
        <dbReference type="ChEBI" id="CHEBI:58885"/>
        <dbReference type="EC" id="2.4.1.12"/>
    </reaction>
</comment>
<keyword evidence="6" id="KW-0808">Transferase</keyword>
<comment type="caution">
    <text evidence="16">The sequence shown here is derived from an EMBL/GenBank/DDBJ whole genome shotgun (WGS) entry which is preliminary data.</text>
</comment>
<dbReference type="PANTHER" id="PTHR43867">
    <property type="entry name" value="CELLULOSE SYNTHASE CATALYTIC SUBUNIT A [UDP-FORMING]"/>
    <property type="match status" value="1"/>
</dbReference>
<feature type="domain" description="PilZ" evidence="14">
    <location>
        <begin position="522"/>
        <end position="619"/>
    </location>
</feature>
<name>A0ABN1J120_9CLOT</name>
<dbReference type="InterPro" id="IPR050321">
    <property type="entry name" value="Glycosyltr_2/OpgH_subfam"/>
</dbReference>
<evidence type="ECO:0000256" key="8">
    <source>
        <dbReference type="ARBA" id="ARBA00022916"/>
    </source>
</evidence>
<dbReference type="InterPro" id="IPR001173">
    <property type="entry name" value="Glyco_trans_2-like"/>
</dbReference>
<evidence type="ECO:0000256" key="4">
    <source>
        <dbReference type="ARBA" id="ARBA00022519"/>
    </source>
</evidence>
<proteinExistence type="predicted"/>
<dbReference type="InterPro" id="IPR009875">
    <property type="entry name" value="PilZ_domain"/>
</dbReference>
<evidence type="ECO:0000256" key="11">
    <source>
        <dbReference type="ARBA" id="ARBA00048682"/>
    </source>
</evidence>
<feature type="transmembrane region" description="Helical" evidence="12">
    <location>
        <begin position="375"/>
        <end position="401"/>
    </location>
</feature>
<accession>A0ABN1J120</accession>
<dbReference type="Gene3D" id="3.90.550.10">
    <property type="entry name" value="Spore Coat Polysaccharide Biosynthesis Protein SpsA, Chain A"/>
    <property type="match status" value="1"/>
</dbReference>
<feature type="transmembrane region" description="Helical" evidence="12">
    <location>
        <begin position="495"/>
        <end position="516"/>
    </location>
</feature>
<feature type="transmembrane region" description="Helical" evidence="12">
    <location>
        <begin position="352"/>
        <end position="369"/>
    </location>
</feature>
<evidence type="ECO:0000259" key="13">
    <source>
        <dbReference type="Pfam" id="PF00535"/>
    </source>
</evidence>
<gene>
    <name evidence="16" type="ORF">GCM10008905_21030</name>
</gene>